<sequence length="932" mass="99771">MPFTVHLRTRKWRLPLAHSRKSTAAGQLQSSFGFYLLPHALLRSPRQMLPAIALLLVLCSCVSPALSADVAGGARRVLHQPLFPIEWTPPPSPPPPPAPDFTSDPSPPAVTTPGAPPGDFFPPAPPAAGGGGGGGGGSGTTTNSPTTIAADVSNPPAAPAAGHGPKKATIVAAGAAAAAGVALLGFACAFLITGRARRRCESQKLLGPDGGPAHRRTAPSAADFLYVGTVEPATPAHHHHRGPTGADLAGSPYRKLRNERARRGVCHDEATDHPSPELRPLPPLRRAPTMGSSDEDAAYYTPRQRSGGSGSGGGGGGGACGETWSEASASSPPTTTTASRRSLPSMTSDFFPPVAAIAALPPPPARSRRTRTPPRTRFSTGSTPDVKQVISPSPRPVQPSNPPPRPPPPPPPPPPAPAKTAPKPPPPPPPPMASTNGVPPKSAEPTSGPTSRRRLLKPLPPEGPRIAMSMPITASTTGDNNGSTSMPAGDESAGGLPKLKPLHWDKVRATSDRAMVWDQLKSSSFQLDEDMIEALFMNNSMPAAPPRDAGRKAGAPPFRQEERVLDPKKAQNIAILLRALNVTREEVSDALLDGNAECLGSELLETLVKMAPTKEEEVKLRDYSGDLSKLGTAERFLKTVLDIPFAFKRVDAMLYRANFETEINYLRKSFETLEAACEDLRGSRLFLKLLEAVLRTGNRMNVGTNRGEAKAFKLDTLLKLADVKGADGKTTLLHFVVQEMIRSEDAKSEKETTSSNEHFHKQGLKVVSGLSSELGNVKKAASMDFDVLHGYVNKLETGVEKIKSVLQLERQCTQGQRFFMAMQGFLMEAQKEIDRVRGEEKRALGRVKDITDYFHGNAAKEEAHPLRIFMVVRDFLSTLDQVCREVGRMQQDRTVVGSARSFRISATTSLPVLSMYGQRRENKSDDEDSMSS</sequence>
<dbReference type="EnsemblPlants" id="AVESA.00010b.r2.1DG0133010.1">
    <property type="protein sequence ID" value="AVESA.00010b.r2.1DG0133010.1.CDS"/>
    <property type="gene ID" value="AVESA.00010b.r2.1DG0133010"/>
</dbReference>
<keyword evidence="2" id="KW-1185">Reference proteome</keyword>
<protein>
    <submittedName>
        <fullName evidence="1">Uncharacterized protein</fullName>
    </submittedName>
</protein>
<reference evidence="1" key="2">
    <citation type="submission" date="2025-09" db="UniProtKB">
        <authorList>
            <consortium name="EnsemblPlants"/>
        </authorList>
    </citation>
    <scope>IDENTIFICATION</scope>
</reference>
<organism evidence="1 2">
    <name type="scientific">Avena sativa</name>
    <name type="common">Oat</name>
    <dbReference type="NCBI Taxonomy" id="4498"/>
    <lineage>
        <taxon>Eukaryota</taxon>
        <taxon>Viridiplantae</taxon>
        <taxon>Streptophyta</taxon>
        <taxon>Embryophyta</taxon>
        <taxon>Tracheophyta</taxon>
        <taxon>Spermatophyta</taxon>
        <taxon>Magnoliopsida</taxon>
        <taxon>Liliopsida</taxon>
        <taxon>Poales</taxon>
        <taxon>Poaceae</taxon>
        <taxon>BOP clade</taxon>
        <taxon>Pooideae</taxon>
        <taxon>Poodae</taxon>
        <taxon>Poeae</taxon>
        <taxon>Poeae Chloroplast Group 1 (Aveneae type)</taxon>
        <taxon>Aveninae</taxon>
        <taxon>Avena</taxon>
    </lineage>
</organism>
<name>A0ACD5TVQ5_AVESA</name>
<accession>A0ACD5TVQ5</accession>
<reference evidence="1" key="1">
    <citation type="submission" date="2021-05" db="EMBL/GenBank/DDBJ databases">
        <authorList>
            <person name="Scholz U."/>
            <person name="Mascher M."/>
            <person name="Fiebig A."/>
        </authorList>
    </citation>
    <scope>NUCLEOTIDE SEQUENCE [LARGE SCALE GENOMIC DNA]</scope>
</reference>
<dbReference type="Proteomes" id="UP001732700">
    <property type="component" value="Chromosome 1D"/>
</dbReference>
<proteinExistence type="predicted"/>
<evidence type="ECO:0000313" key="1">
    <source>
        <dbReference type="EnsemblPlants" id="AVESA.00010b.r2.1DG0133010.1.CDS"/>
    </source>
</evidence>
<evidence type="ECO:0000313" key="2">
    <source>
        <dbReference type="Proteomes" id="UP001732700"/>
    </source>
</evidence>